<dbReference type="EC" id="3.2.1.23" evidence="5"/>
<dbReference type="GO" id="GO:0004565">
    <property type="term" value="F:beta-galactosidase activity"/>
    <property type="evidence" value="ECO:0007669"/>
    <property type="project" value="UniProtKB-EC"/>
</dbReference>
<organism evidence="10 11">
    <name type="scientific">Cyclopterus lumpus</name>
    <name type="common">Lumpsucker</name>
    <dbReference type="NCBI Taxonomy" id="8103"/>
    <lineage>
        <taxon>Eukaryota</taxon>
        <taxon>Metazoa</taxon>
        <taxon>Chordata</taxon>
        <taxon>Craniata</taxon>
        <taxon>Vertebrata</taxon>
        <taxon>Euteleostomi</taxon>
        <taxon>Actinopterygii</taxon>
        <taxon>Neopterygii</taxon>
        <taxon>Teleostei</taxon>
        <taxon>Neoteleostei</taxon>
        <taxon>Acanthomorphata</taxon>
        <taxon>Eupercaria</taxon>
        <taxon>Perciformes</taxon>
        <taxon>Cottioidei</taxon>
        <taxon>Cottales</taxon>
        <taxon>Cyclopteridae</taxon>
        <taxon>Cyclopterus</taxon>
    </lineage>
</organism>
<keyword evidence="11" id="KW-1185">Reference proteome</keyword>
<evidence type="ECO:0000256" key="3">
    <source>
        <dbReference type="ARBA" id="ARBA00023295"/>
    </source>
</evidence>
<feature type="active site" description="Proton donor" evidence="4">
    <location>
        <position position="194"/>
    </location>
</feature>
<dbReference type="InterPro" id="IPR026283">
    <property type="entry name" value="B-gal_1-like"/>
</dbReference>
<accession>A0A8C3G1P8</accession>
<evidence type="ECO:0000313" key="11">
    <source>
        <dbReference type="Proteomes" id="UP000694565"/>
    </source>
</evidence>
<dbReference type="Pfam" id="PF01301">
    <property type="entry name" value="Glyco_hydro_35"/>
    <property type="match status" value="2"/>
</dbReference>
<dbReference type="InterPro" id="IPR001944">
    <property type="entry name" value="Glycoside_Hdrlase_35"/>
</dbReference>
<dbReference type="Gene3D" id="3.20.20.80">
    <property type="entry name" value="Glycosidases"/>
    <property type="match status" value="1"/>
</dbReference>
<dbReference type="GeneTree" id="ENSGT00950000182942"/>
<reference evidence="10" key="1">
    <citation type="submission" date="2025-08" db="UniProtKB">
        <authorList>
            <consortium name="Ensembl"/>
        </authorList>
    </citation>
    <scope>IDENTIFICATION</scope>
</reference>
<dbReference type="InterPro" id="IPR048913">
    <property type="entry name" value="BetaGal_gal-bd"/>
</dbReference>
<protein>
    <recommendedName>
        <fullName evidence="5">Beta-galactosidase</fullName>
        <ecNumber evidence="5">3.2.1.23</ecNumber>
    </recommendedName>
</protein>
<dbReference type="InterPro" id="IPR017853">
    <property type="entry name" value="GH"/>
</dbReference>
<dbReference type="InterPro" id="IPR031330">
    <property type="entry name" value="Gly_Hdrlase_35_cat"/>
</dbReference>
<evidence type="ECO:0000256" key="1">
    <source>
        <dbReference type="ARBA" id="ARBA00009809"/>
    </source>
</evidence>
<dbReference type="Ensembl" id="ENSCLMT00005029033.1">
    <property type="protein sequence ID" value="ENSCLMP00005027838.1"/>
    <property type="gene ID" value="ENSCLMG00005013380.1"/>
</dbReference>
<dbReference type="AlphaFoldDB" id="A0A8C3G1P8"/>
<feature type="domain" description="Glycoside hydrolase 35 catalytic" evidence="7">
    <location>
        <begin position="240"/>
        <end position="337"/>
    </location>
</feature>
<dbReference type="PRINTS" id="PR00742">
    <property type="entry name" value="GLHYDRLASE35"/>
</dbReference>
<dbReference type="InterPro" id="IPR019801">
    <property type="entry name" value="Glyco_hydro_35_CS"/>
</dbReference>
<dbReference type="Gene3D" id="2.60.120.260">
    <property type="entry name" value="Galactose-binding domain-like"/>
    <property type="match status" value="2"/>
</dbReference>
<dbReference type="Pfam" id="PF21467">
    <property type="entry name" value="BetaGal_gal-bd"/>
    <property type="match status" value="1"/>
</dbReference>
<feature type="domain" description="Beta-galactosidase 1-like first all-beta" evidence="8">
    <location>
        <begin position="395"/>
        <end position="475"/>
    </location>
</feature>
<dbReference type="InterPro" id="IPR048912">
    <property type="entry name" value="BetaGal1-like_ABD1"/>
</dbReference>
<comment type="similarity">
    <text evidence="1 6">Belongs to the glycosyl hydrolase 35 family.</text>
</comment>
<evidence type="ECO:0000313" key="10">
    <source>
        <dbReference type="Ensembl" id="ENSCLMP00005027838.1"/>
    </source>
</evidence>
<dbReference type="FunFam" id="2.60.120.260:FF:000049">
    <property type="entry name" value="Beta-galactosidase"/>
    <property type="match status" value="1"/>
</dbReference>
<keyword evidence="2 5" id="KW-0378">Hydrolase</keyword>
<comment type="catalytic activity">
    <reaction evidence="5">
        <text>Hydrolysis of terminal non-reducing beta-D-galactose residues in beta-D-galactosides.</text>
        <dbReference type="EC" id="3.2.1.23"/>
    </reaction>
</comment>
<feature type="domain" description="Glycoside hydrolase 35 catalytic" evidence="7">
    <location>
        <begin position="46"/>
        <end position="225"/>
    </location>
</feature>
<evidence type="ECO:0000259" key="8">
    <source>
        <dbReference type="Pfam" id="PF21317"/>
    </source>
</evidence>
<proteinExistence type="inferred from homology"/>
<evidence type="ECO:0000259" key="9">
    <source>
        <dbReference type="Pfam" id="PF21467"/>
    </source>
</evidence>
<dbReference type="PIRSF" id="PIRSF006336">
    <property type="entry name" value="B-gal"/>
    <property type="match status" value="1"/>
</dbReference>
<dbReference type="PANTHER" id="PTHR23421">
    <property type="entry name" value="BETA-GALACTOSIDASE RELATED"/>
    <property type="match status" value="1"/>
</dbReference>
<evidence type="ECO:0000256" key="4">
    <source>
        <dbReference type="PIRSR" id="PIRSR006336-1"/>
    </source>
</evidence>
<evidence type="ECO:0000256" key="2">
    <source>
        <dbReference type="ARBA" id="ARBA00022801"/>
    </source>
</evidence>
<evidence type="ECO:0000256" key="6">
    <source>
        <dbReference type="RuleBase" id="RU003679"/>
    </source>
</evidence>
<evidence type="ECO:0000256" key="5">
    <source>
        <dbReference type="RuleBase" id="RU000675"/>
    </source>
</evidence>
<dbReference type="SUPFAM" id="SSF49785">
    <property type="entry name" value="Galactose-binding domain-like"/>
    <property type="match status" value="1"/>
</dbReference>
<dbReference type="GO" id="GO:0005975">
    <property type="term" value="P:carbohydrate metabolic process"/>
    <property type="evidence" value="ECO:0007669"/>
    <property type="project" value="InterPro"/>
</dbReference>
<dbReference type="PROSITE" id="PS01182">
    <property type="entry name" value="GLYCOSYL_HYDROL_F35"/>
    <property type="match status" value="1"/>
</dbReference>
<dbReference type="Proteomes" id="UP000694565">
    <property type="component" value="Unplaced"/>
</dbReference>
<sequence length="596" mass="68159">MVGLRLSLKQRYFLLLCELHSSPLHRHRLEGRRMSRVEGLRANSSQFTLEGEPFRILGGSIHYFRVPRAYWEDRLLKMKACGLNTLTTYVPWNMHEPERGAFHFEDQLDLEAYLRLAGSLGLWVILRPGPYICAEWDLGGLPSWLLRDPNMKLRTTYPRFTDAVNSFFNQLIKKVVPHQYSEGGPIIAVQVENEYGSYAKDGQYMPFIKEALLSRGITELLLTSDNKEGLKHGGVKGGIPHKPKMVMEYWSGWFDLWGDLHHVYTAEDVVTEILKLDMSINLYVFHGGTNFGFMSGASAVGMPAPKPMVTSYDYDAPLSEAGDYTAKYHLLRNVFSRYHAHPLPELPSHQERRAHQPVVIQQHLSLWDSLHLTDKPLKSERPVNMENLPVNNNNGQSYGYTLYETSITSEGTLNSKNNIRDRALVFVAKHFVGVLDYKTQELSLPDGKGKRILSLMVENCGRVNYGNTLDEQRKGTSVRKMKRAMYSFFYSLETSGHWMSMRQRPTFPSFFQARLYVNSPPKDTFIKLPGWSKGVVFINGKNLGRYWSIGPQQTLYVPGPWLHRGDNQLVVFEEQETDGKIQFTSSPDYGMAADVQ</sequence>
<feature type="active site" description="Nucleophile" evidence="4">
    <location>
        <position position="248"/>
    </location>
</feature>
<dbReference type="InterPro" id="IPR008979">
    <property type="entry name" value="Galactose-bd-like_sf"/>
</dbReference>
<dbReference type="Pfam" id="PF21317">
    <property type="entry name" value="BetaGal_ABD_1"/>
    <property type="match status" value="1"/>
</dbReference>
<feature type="domain" description="Beta-galactosidase galactose-binding" evidence="9">
    <location>
        <begin position="508"/>
        <end position="567"/>
    </location>
</feature>
<reference evidence="10" key="2">
    <citation type="submission" date="2025-09" db="UniProtKB">
        <authorList>
            <consortium name="Ensembl"/>
        </authorList>
    </citation>
    <scope>IDENTIFICATION</scope>
</reference>
<name>A0A8C3G1P8_CYCLU</name>
<evidence type="ECO:0000259" key="7">
    <source>
        <dbReference type="Pfam" id="PF01301"/>
    </source>
</evidence>
<keyword evidence="3 5" id="KW-0326">Glycosidase</keyword>
<dbReference type="SUPFAM" id="SSF51445">
    <property type="entry name" value="(Trans)glycosidases"/>
    <property type="match status" value="1"/>
</dbReference>